<keyword evidence="2" id="KW-1185">Reference proteome</keyword>
<dbReference type="CDD" id="cd16387">
    <property type="entry name" value="ParB_N_Srx"/>
    <property type="match status" value="1"/>
</dbReference>
<dbReference type="EMBL" id="CP011924">
    <property type="protein sequence ID" value="ATD08352.1"/>
    <property type="molecule type" value="Genomic_DNA"/>
</dbReference>
<dbReference type="Proteomes" id="UP000016521">
    <property type="component" value="Chromosome I"/>
</dbReference>
<dbReference type="Gene3D" id="3.90.1530.30">
    <property type="match status" value="1"/>
</dbReference>
<proteinExistence type="predicted"/>
<dbReference type="RefSeq" id="WP_010376901.1">
    <property type="nucleotide sequence ID" value="NZ_CP011924.1"/>
</dbReference>
<name>A0ABM6NHB6_PSEO7</name>
<evidence type="ECO:0008006" key="3">
    <source>
        <dbReference type="Google" id="ProtNLM"/>
    </source>
</evidence>
<sequence>MSEKLEQLILSNVNNKELFHSETYEYQSLFLSSITPDASNARFLPCIFLEDEHAKQFVTRNISKNQLSKIYQAEDHVLIGKSCIINCLKYGSPEWKKANSTIESIVELGENIAVSEMIQAPTVYPVADGRYQILTGHRRFFALVFAYGFGHVAQFKVYERKPLLAKVKQFQENASREDLPQYGKLQAFLSAMMEIDTLDQARLKVGEKKLTVRDKAKNLGISMGAFDNYNVLTRYPEVINAYEKGLSHSFVSTKKTVLSIENDYKEKHQKTQLNLTDRKSIGEVIKQKLTGQKPSSTKPKAFNIKGISSPDVLKALLFTDVSTLDTQIDWEQLNWQDSQSVNDAITQLIKCINSREIKE</sequence>
<accession>A0ABM6NHB6</accession>
<evidence type="ECO:0000313" key="2">
    <source>
        <dbReference type="Proteomes" id="UP000016521"/>
    </source>
</evidence>
<reference evidence="1 2" key="1">
    <citation type="submission" date="2015-06" db="EMBL/GenBank/DDBJ databases">
        <authorList>
            <person name="Xie B.-B."/>
            <person name="Rong J.-C."/>
            <person name="Qin Q.-L."/>
            <person name="Zhang Y.-Z."/>
        </authorList>
    </citation>
    <scope>NUCLEOTIDE SEQUENCE [LARGE SCALE GENOMIC DNA]</scope>
    <source>
        <strain evidence="1 2">JCM 20779</strain>
    </source>
</reference>
<dbReference type="SUPFAM" id="SSF110849">
    <property type="entry name" value="ParB/Sulfiredoxin"/>
    <property type="match status" value="1"/>
</dbReference>
<gene>
    <name evidence="1" type="ORF">PPIS_a3585</name>
</gene>
<protein>
    <recommendedName>
        <fullName evidence="3">ParB/Sulfiredoxin domain-containing protein</fullName>
    </recommendedName>
</protein>
<organism evidence="1 2">
    <name type="scientific">Pseudoalteromonas piscicida</name>
    <dbReference type="NCBI Taxonomy" id="43662"/>
    <lineage>
        <taxon>Bacteria</taxon>
        <taxon>Pseudomonadati</taxon>
        <taxon>Pseudomonadota</taxon>
        <taxon>Gammaproteobacteria</taxon>
        <taxon>Alteromonadales</taxon>
        <taxon>Pseudoalteromonadaceae</taxon>
        <taxon>Pseudoalteromonas</taxon>
    </lineage>
</organism>
<evidence type="ECO:0000313" key="1">
    <source>
        <dbReference type="EMBL" id="ATD08352.1"/>
    </source>
</evidence>
<dbReference type="InterPro" id="IPR036086">
    <property type="entry name" value="ParB/Sulfiredoxin_sf"/>
</dbReference>